<dbReference type="Proteomes" id="UP000190648">
    <property type="component" value="Unassembled WGS sequence"/>
</dbReference>
<dbReference type="EMBL" id="LSYS01006902">
    <property type="protein sequence ID" value="OPJ73625.1"/>
    <property type="molecule type" value="Genomic_DNA"/>
</dbReference>
<comment type="caution">
    <text evidence="1">The sequence shown here is derived from an EMBL/GenBank/DDBJ whole genome shotgun (WGS) entry which is preliminary data.</text>
</comment>
<name>A0A1V4JNK5_PATFA</name>
<organism evidence="1 2">
    <name type="scientific">Patagioenas fasciata monilis</name>
    <dbReference type="NCBI Taxonomy" id="372326"/>
    <lineage>
        <taxon>Eukaryota</taxon>
        <taxon>Metazoa</taxon>
        <taxon>Chordata</taxon>
        <taxon>Craniata</taxon>
        <taxon>Vertebrata</taxon>
        <taxon>Euteleostomi</taxon>
        <taxon>Archelosauria</taxon>
        <taxon>Archosauria</taxon>
        <taxon>Dinosauria</taxon>
        <taxon>Saurischia</taxon>
        <taxon>Theropoda</taxon>
        <taxon>Coelurosauria</taxon>
        <taxon>Aves</taxon>
        <taxon>Neognathae</taxon>
        <taxon>Neoaves</taxon>
        <taxon>Columbimorphae</taxon>
        <taxon>Columbiformes</taxon>
        <taxon>Columbidae</taxon>
        <taxon>Patagioenas</taxon>
    </lineage>
</organism>
<evidence type="ECO:0000313" key="2">
    <source>
        <dbReference type="Proteomes" id="UP000190648"/>
    </source>
</evidence>
<protein>
    <submittedName>
        <fullName evidence="1">Uncharacterized protein</fullName>
    </submittedName>
</protein>
<accession>A0A1V4JNK5</accession>
<gene>
    <name evidence="1" type="ORF">AV530_005942</name>
</gene>
<evidence type="ECO:0000313" key="1">
    <source>
        <dbReference type="EMBL" id="OPJ73625.1"/>
    </source>
</evidence>
<proteinExistence type="predicted"/>
<keyword evidence="2" id="KW-1185">Reference proteome</keyword>
<dbReference type="AlphaFoldDB" id="A0A1V4JNK5"/>
<sequence length="109" mass="11950">MLAGLHKQTVVHGLLFGALGNGSRGFRLYVATGGTGLNSRRKGGRRKRVKNVARYSTAWSFPCVCSLQYKGEEGAQSSGNVVQLLHMSHCKLRFCFTSMTVKVTQEVQT</sequence>
<reference evidence="1 2" key="1">
    <citation type="submission" date="2016-02" db="EMBL/GenBank/DDBJ databases">
        <title>Band-tailed pigeon sequencing and assembly.</title>
        <authorList>
            <person name="Soares A.E."/>
            <person name="Novak B.J."/>
            <person name="Rice E.S."/>
            <person name="O'Connell B."/>
            <person name="Chang D."/>
            <person name="Weber S."/>
            <person name="Shapiro B."/>
        </authorList>
    </citation>
    <scope>NUCLEOTIDE SEQUENCE [LARGE SCALE GENOMIC DNA]</scope>
    <source>
        <strain evidence="1">BTP2013</strain>
        <tissue evidence="1">Blood</tissue>
    </source>
</reference>